<name>A0A1I8ISB0_9PLAT</name>
<protein>
    <submittedName>
        <fullName evidence="3">VPS13_C domain-containing protein</fullName>
    </submittedName>
</protein>
<evidence type="ECO:0000256" key="1">
    <source>
        <dbReference type="SAM" id="MobiDB-lite"/>
    </source>
</evidence>
<feature type="compositionally biased region" description="Basic and acidic residues" evidence="1">
    <location>
        <begin position="510"/>
        <end position="526"/>
    </location>
</feature>
<dbReference type="PANTHER" id="PTHR16166">
    <property type="entry name" value="VACUOLAR PROTEIN SORTING-ASSOCIATED PROTEIN VPS13"/>
    <property type="match status" value="1"/>
</dbReference>
<dbReference type="InterPro" id="IPR026847">
    <property type="entry name" value="VPS13"/>
</dbReference>
<feature type="region of interest" description="Disordered" evidence="1">
    <location>
        <begin position="509"/>
        <end position="529"/>
    </location>
</feature>
<feature type="region of interest" description="Disordered" evidence="1">
    <location>
        <begin position="696"/>
        <end position="736"/>
    </location>
</feature>
<feature type="region of interest" description="Disordered" evidence="1">
    <location>
        <begin position="1223"/>
        <end position="1252"/>
    </location>
</feature>
<evidence type="ECO:0000313" key="3">
    <source>
        <dbReference type="WBParaSite" id="maker-uti_cns_0015783-snap-gene-0.2-mRNA-1"/>
    </source>
</evidence>
<feature type="region of interest" description="Disordered" evidence="1">
    <location>
        <begin position="1101"/>
        <end position="1142"/>
    </location>
</feature>
<evidence type="ECO:0000313" key="2">
    <source>
        <dbReference type="Proteomes" id="UP000095280"/>
    </source>
</evidence>
<dbReference type="WBParaSite" id="maker-uti_cns_0015783-snap-gene-0.2-mRNA-1">
    <property type="protein sequence ID" value="maker-uti_cns_0015783-snap-gene-0.2-mRNA-1"/>
    <property type="gene ID" value="maker-uti_cns_0015783-snap-gene-0.2"/>
</dbReference>
<proteinExistence type="predicted"/>
<feature type="region of interest" description="Disordered" evidence="1">
    <location>
        <begin position="1164"/>
        <end position="1186"/>
    </location>
</feature>
<feature type="compositionally biased region" description="Low complexity" evidence="1">
    <location>
        <begin position="1112"/>
        <end position="1140"/>
    </location>
</feature>
<dbReference type="GO" id="GO:0006623">
    <property type="term" value="P:protein targeting to vacuole"/>
    <property type="evidence" value="ECO:0007669"/>
    <property type="project" value="TreeGrafter"/>
</dbReference>
<feature type="compositionally biased region" description="Basic and acidic residues" evidence="1">
    <location>
        <begin position="77"/>
        <end position="86"/>
    </location>
</feature>
<keyword evidence="2" id="KW-1185">Reference proteome</keyword>
<organism evidence="2 3">
    <name type="scientific">Macrostomum lignano</name>
    <dbReference type="NCBI Taxonomy" id="282301"/>
    <lineage>
        <taxon>Eukaryota</taxon>
        <taxon>Metazoa</taxon>
        <taxon>Spiralia</taxon>
        <taxon>Lophotrochozoa</taxon>
        <taxon>Platyhelminthes</taxon>
        <taxon>Rhabditophora</taxon>
        <taxon>Macrostomorpha</taxon>
        <taxon>Macrostomida</taxon>
        <taxon>Macrostomidae</taxon>
        <taxon>Macrostomum</taxon>
    </lineage>
</organism>
<dbReference type="GO" id="GO:0045053">
    <property type="term" value="P:protein retention in Golgi apparatus"/>
    <property type="evidence" value="ECO:0007669"/>
    <property type="project" value="TreeGrafter"/>
</dbReference>
<dbReference type="GO" id="GO:0007005">
    <property type="term" value="P:mitochondrion organization"/>
    <property type="evidence" value="ECO:0007669"/>
    <property type="project" value="TreeGrafter"/>
</dbReference>
<feature type="region of interest" description="Disordered" evidence="1">
    <location>
        <begin position="755"/>
        <end position="795"/>
    </location>
</feature>
<dbReference type="PANTHER" id="PTHR16166:SF141">
    <property type="entry name" value="INTERMEMBRANE LIPID TRANSFER PROTEIN VPS13D"/>
    <property type="match status" value="1"/>
</dbReference>
<feature type="region of interest" description="Disordered" evidence="1">
    <location>
        <begin position="70"/>
        <end position="92"/>
    </location>
</feature>
<feature type="compositionally biased region" description="Low complexity" evidence="1">
    <location>
        <begin position="718"/>
        <end position="734"/>
    </location>
</feature>
<dbReference type="Proteomes" id="UP000095280">
    <property type="component" value="Unplaced"/>
</dbReference>
<sequence length="1307" mass="141577">EGYLVCRAGLYAFAASAEPGAALLAGPFGAASVHPTVSCFAARRTLDGSGLLTVQVAADGPTRVLLVTDAGDEESDVDRSRRDKPDQVTATDEDDDWLVLRSHRRPSLSSGARRFRNLRLDLALPLGVGLSVVSSQPEEELLYITLARLRLMLQRVHGSEAMELELERLQADNQLLDTGYPLLLFHEAPKRQQQQQQQQQPPPPLPQPVLTLSWIRDLCPRWNAEVFQYCHARIGRLSLCLEERLVWKVALFFGLHQLEQQLDSELEELDFTEQQRTVAEVAEACARSRRYYFGSLQVEAGRISLSVYRPSSELPPELRQVKEALNARHLIGFEDARVELAVFRREHLFETANMLLREALLHYSHELRSHAVMILGSVDFLGNPIGLFTDLSEGITGLIRDGNVKGLVTGSISDGLTILNMDERHLAKRGKLREDASKSGTLRGHWSAGVKGFGHGIIGGITSIITQPYYGASERGLEGFVFGVGKGLIGTVTKPVAGVLDFASEMSSSIRDKTGGAGERHGVEPRRRPRCPAGLDRMLKQYNSEDAYWQTVLYKLNNCNLAERYLTSMPIRASNSAAVWIIISDKGVYLLKYKERPSQDSVLMQARYSDIIYCRPHELADGAGGGSGGGGGAADCMEFNIANRQTRARVRCDSAEAALRAVAALASPPASAISASRARLTRRKCADFAARASRRRVSAEVSRMSPPARGQPRQITNAARAAAPASRQAVGAARASRRRVSAEVSRIVAASLGPSSIGAPGEAVTSDTPEPPRRPRQQAVDGQPGRIQRGSVGGFGGLSKGLVESRLAAVPLLHREGAATAGVAAAPTTPVSAGQQVDSVHVVQHPGRGRRDGRGRTAGRGRLSAGQQFGFGRVMRITMGGCCCRRPDARWAARCMPVGGSLLNCWKLSLLIDCCVSVRHAEQPPSVLLQRPPSQGQTAVEAAVQLNQLRAGGLFFDLVHQSQLVQPFPIVLLTDFMVRRKEKKNNCSPHEVVELRCSQLRRAVGSGVLGVGGGRRGNDIKTDNGGIKAGWEASLQPLFGVALRTLRFDDLVGLRVGVDVEFRVSIHAVKDPDAGEASVADLLGIEAQQVEQHPQQFGRLQFGQPASCPAAQPGQSVGSIQSGQQQPQVGQQQQWYQTGQDRVGQVSRQPISVVRLRGQAGQQLQACSVRDKSGRHSPRTSICRSWPSTQSVTARISASRRPDVLATSGRAVSASMPSAACRLARQSSSSRRVGGDRDASAALAGSSSTRLRSAETISSTRWPARSRRLRSDAVRLNRRQAAMVTGVGCSGSPWQQEPFVRQFGVNS</sequence>
<accession>A0A1I8ISB0</accession>
<reference evidence="3" key="1">
    <citation type="submission" date="2016-11" db="UniProtKB">
        <authorList>
            <consortium name="WormBaseParasite"/>
        </authorList>
    </citation>
    <scope>IDENTIFICATION</scope>
</reference>